<dbReference type="PANTHER" id="PTHR45527:SF16">
    <property type="entry name" value="NONRIBOSOMAL PEPTIDE SYNTHASE ATNA-RELATED"/>
    <property type="match status" value="1"/>
</dbReference>
<dbReference type="GO" id="GO:0043041">
    <property type="term" value="P:amino acid activation for nonribosomal peptide biosynthetic process"/>
    <property type="evidence" value="ECO:0007669"/>
    <property type="project" value="TreeGrafter"/>
</dbReference>
<dbReference type="InterPro" id="IPR023213">
    <property type="entry name" value="CAT-like_dom_sf"/>
</dbReference>
<dbReference type="Gene3D" id="3.30.559.10">
    <property type="entry name" value="Chloramphenicol acetyltransferase-like domain"/>
    <property type="match status" value="1"/>
</dbReference>
<dbReference type="InterPro" id="IPR010071">
    <property type="entry name" value="AA_adenyl_dom"/>
</dbReference>
<dbReference type="CDD" id="cd19542">
    <property type="entry name" value="CT_NRPS-like"/>
    <property type="match status" value="1"/>
</dbReference>
<evidence type="ECO:0000256" key="4">
    <source>
        <dbReference type="ARBA" id="ARBA00022737"/>
    </source>
</evidence>
<evidence type="ECO:0000259" key="5">
    <source>
        <dbReference type="PROSITE" id="PS50075"/>
    </source>
</evidence>
<dbReference type="GO" id="GO:0031177">
    <property type="term" value="F:phosphopantetheine binding"/>
    <property type="evidence" value="ECO:0007669"/>
    <property type="project" value="InterPro"/>
</dbReference>
<dbReference type="OrthoDB" id="416786at2759"/>
<name>W9YY90_FUSOX</name>
<protein>
    <recommendedName>
        <fullName evidence="5">Carrier domain-containing protein</fullName>
    </recommendedName>
</protein>
<reference evidence="6" key="1">
    <citation type="submission" date="2012-04" db="EMBL/GenBank/DDBJ databases">
        <title>The Genome Sequence of Fusarium oxysporum melonis.</title>
        <authorList>
            <consortium name="The Broad Institute Genome Sequencing Platform"/>
            <person name="Ma L.-J."/>
            <person name="Gale L.R."/>
            <person name="Schwartz D.C."/>
            <person name="Zhou S."/>
            <person name="Corby-Kistler H."/>
            <person name="Young S.K."/>
            <person name="Zeng Q."/>
            <person name="Gargeya S."/>
            <person name="Fitzgerald M."/>
            <person name="Haas B."/>
            <person name="Abouelleil A."/>
            <person name="Alvarado L."/>
            <person name="Arachchi H.M."/>
            <person name="Berlin A."/>
            <person name="Brown A."/>
            <person name="Chapman S.B."/>
            <person name="Chen Z."/>
            <person name="Dunbar C."/>
            <person name="Freedman E."/>
            <person name="Gearin G."/>
            <person name="Goldberg J."/>
            <person name="Griggs A."/>
            <person name="Gujja S."/>
            <person name="Heiman D."/>
            <person name="Howarth C."/>
            <person name="Larson L."/>
            <person name="Lui A."/>
            <person name="MacDonald P.J.P."/>
            <person name="Montmayeur A."/>
            <person name="Murphy C."/>
            <person name="Neiman D."/>
            <person name="Pearson M."/>
            <person name="Priest M."/>
            <person name="Roberts A."/>
            <person name="Saif S."/>
            <person name="Shea T."/>
            <person name="Shenoy N."/>
            <person name="Sisk P."/>
            <person name="Stolte C."/>
            <person name="Sykes S."/>
            <person name="Wortman J."/>
            <person name="Nusbaum C."/>
            <person name="Birren B."/>
        </authorList>
    </citation>
    <scope>NUCLEOTIDE SEQUENCE</scope>
    <source>
        <strain evidence="6">26406</strain>
    </source>
</reference>
<dbReference type="NCBIfam" id="TIGR01733">
    <property type="entry name" value="AA-adenyl-dom"/>
    <property type="match status" value="1"/>
</dbReference>
<dbReference type="PROSITE" id="PS00012">
    <property type="entry name" value="PHOSPHOPANTETHEINE"/>
    <property type="match status" value="1"/>
</dbReference>
<dbReference type="Pfam" id="PF00501">
    <property type="entry name" value="AMP-binding"/>
    <property type="match status" value="1"/>
</dbReference>
<dbReference type="InterPro" id="IPR042099">
    <property type="entry name" value="ANL_N_sf"/>
</dbReference>
<dbReference type="InterPro" id="IPR009081">
    <property type="entry name" value="PP-bd_ACP"/>
</dbReference>
<dbReference type="InterPro" id="IPR045851">
    <property type="entry name" value="AMP-bd_C_sf"/>
</dbReference>
<gene>
    <name evidence="6" type="ORF">FOMG_19146</name>
</gene>
<dbReference type="AlphaFoldDB" id="W9YY90"/>
<dbReference type="InterPro" id="IPR001242">
    <property type="entry name" value="Condensation_dom"/>
</dbReference>
<reference evidence="6" key="2">
    <citation type="submission" date="2014-02" db="EMBL/GenBank/DDBJ databases">
        <title>Annotation of the Genome Sequence of Fusarium oxysporum f. sp. melonis 26406.</title>
        <authorList>
            <consortium name="The Broad Institute Genomics Platform"/>
            <person name="Ma L.-J."/>
            <person name="Corby-Kistler H."/>
            <person name="Broz K."/>
            <person name="Gale L.R."/>
            <person name="Jonkers W."/>
            <person name="O'Donnell K."/>
            <person name="Ploetz R."/>
            <person name="Steinberg C."/>
            <person name="Schwartz D.C."/>
            <person name="VanEtten H."/>
            <person name="Zhou S."/>
            <person name="Young S.K."/>
            <person name="Zeng Q."/>
            <person name="Gargeya S."/>
            <person name="Fitzgerald M."/>
            <person name="Abouelleil A."/>
            <person name="Alvarado L."/>
            <person name="Chapman S.B."/>
            <person name="Gainer-Dewar J."/>
            <person name="Goldberg J."/>
            <person name="Griggs A."/>
            <person name="Gujja S."/>
            <person name="Hansen M."/>
            <person name="Howarth C."/>
            <person name="Imamovic A."/>
            <person name="Ireland A."/>
            <person name="Larimer J."/>
            <person name="McCowan C."/>
            <person name="Murphy C."/>
            <person name="Pearson M."/>
            <person name="Poon T.W."/>
            <person name="Priest M."/>
            <person name="Roberts A."/>
            <person name="Saif S."/>
            <person name="Shea T."/>
            <person name="Sykes S."/>
            <person name="Wortman J."/>
            <person name="Nusbaum C."/>
            <person name="Birren B."/>
        </authorList>
    </citation>
    <scope>NUCLEOTIDE SEQUENCE</scope>
    <source>
        <strain evidence="6">26406</strain>
    </source>
</reference>
<dbReference type="PANTHER" id="PTHR45527">
    <property type="entry name" value="NONRIBOSOMAL PEPTIDE SYNTHETASE"/>
    <property type="match status" value="1"/>
</dbReference>
<dbReference type="Gene3D" id="3.30.559.30">
    <property type="entry name" value="Nonribosomal peptide synthetase, condensation domain"/>
    <property type="match status" value="2"/>
</dbReference>
<keyword evidence="3" id="KW-0436">Ligase</keyword>
<keyword evidence="4" id="KW-0677">Repeat</keyword>
<dbReference type="HOGENOM" id="CLU_000022_60_3_1"/>
<dbReference type="Gene3D" id="1.10.1200.10">
    <property type="entry name" value="ACP-like"/>
    <property type="match status" value="1"/>
</dbReference>
<organism evidence="6">
    <name type="scientific">Fusarium oxysporum f. sp. melonis 26406</name>
    <dbReference type="NCBI Taxonomy" id="1089452"/>
    <lineage>
        <taxon>Eukaryota</taxon>
        <taxon>Fungi</taxon>
        <taxon>Dikarya</taxon>
        <taxon>Ascomycota</taxon>
        <taxon>Pezizomycotina</taxon>
        <taxon>Sordariomycetes</taxon>
        <taxon>Hypocreomycetidae</taxon>
        <taxon>Hypocreales</taxon>
        <taxon>Nectriaceae</taxon>
        <taxon>Fusarium</taxon>
        <taxon>Fusarium oxysporum species complex</taxon>
    </lineage>
</organism>
<dbReference type="SMART" id="SM00823">
    <property type="entry name" value="PKS_PP"/>
    <property type="match status" value="1"/>
</dbReference>
<keyword evidence="2" id="KW-0597">Phosphoprotein</keyword>
<dbReference type="CDD" id="cd05918">
    <property type="entry name" value="A_NRPS_SidN3_like"/>
    <property type="match status" value="1"/>
</dbReference>
<feature type="domain" description="Carrier" evidence="5">
    <location>
        <begin position="743"/>
        <end position="819"/>
    </location>
</feature>
<dbReference type="GO" id="GO:0044550">
    <property type="term" value="P:secondary metabolite biosynthetic process"/>
    <property type="evidence" value="ECO:0007669"/>
    <property type="project" value="TreeGrafter"/>
</dbReference>
<dbReference type="Gene3D" id="3.40.50.12780">
    <property type="entry name" value="N-terminal domain of ligase-like"/>
    <property type="match status" value="1"/>
</dbReference>
<dbReference type="InterPro" id="IPR000873">
    <property type="entry name" value="AMP-dep_synth/lig_dom"/>
</dbReference>
<dbReference type="InterPro" id="IPR020845">
    <property type="entry name" value="AMP-binding_CS"/>
</dbReference>
<dbReference type="GO" id="GO:0005737">
    <property type="term" value="C:cytoplasm"/>
    <property type="evidence" value="ECO:0007669"/>
    <property type="project" value="TreeGrafter"/>
</dbReference>
<evidence type="ECO:0000313" key="6">
    <source>
        <dbReference type="EMBL" id="EXK24110.1"/>
    </source>
</evidence>
<dbReference type="GO" id="GO:0016874">
    <property type="term" value="F:ligase activity"/>
    <property type="evidence" value="ECO:0007669"/>
    <property type="project" value="UniProtKB-KW"/>
</dbReference>
<dbReference type="PROSITE" id="PS00455">
    <property type="entry name" value="AMP_BINDING"/>
    <property type="match status" value="1"/>
</dbReference>
<proteinExistence type="predicted"/>
<dbReference type="InterPro" id="IPR006162">
    <property type="entry name" value="Ppantetheine_attach_site"/>
</dbReference>
<dbReference type="Pfam" id="PF00668">
    <property type="entry name" value="Condensation"/>
    <property type="match status" value="2"/>
</dbReference>
<dbReference type="Gene3D" id="3.30.300.30">
    <property type="match status" value="1"/>
</dbReference>
<dbReference type="SUPFAM" id="SSF56801">
    <property type="entry name" value="Acetyl-CoA synthetase-like"/>
    <property type="match status" value="1"/>
</dbReference>
<dbReference type="SUPFAM" id="SSF47336">
    <property type="entry name" value="ACP-like"/>
    <property type="match status" value="1"/>
</dbReference>
<dbReference type="Proteomes" id="UP000030703">
    <property type="component" value="Unassembled WGS sequence"/>
</dbReference>
<keyword evidence="1" id="KW-0596">Phosphopantetheine</keyword>
<dbReference type="PROSITE" id="PS50075">
    <property type="entry name" value="CARRIER"/>
    <property type="match status" value="1"/>
</dbReference>
<dbReference type="VEuPathDB" id="FungiDB:FOMG_19146"/>
<dbReference type="SUPFAM" id="SSF52777">
    <property type="entry name" value="CoA-dependent acyltransferases"/>
    <property type="match status" value="3"/>
</dbReference>
<evidence type="ECO:0000256" key="3">
    <source>
        <dbReference type="ARBA" id="ARBA00022598"/>
    </source>
</evidence>
<dbReference type="EMBL" id="KI980425">
    <property type="protein sequence ID" value="EXK24110.1"/>
    <property type="molecule type" value="Genomic_DNA"/>
</dbReference>
<evidence type="ECO:0000256" key="2">
    <source>
        <dbReference type="ARBA" id="ARBA00022553"/>
    </source>
</evidence>
<sequence>MVAQYSGSNDVVFAATLSGRNAPVHGITEMLAPTITTVPVRVCINSATNAREFLQNVQQQATDMIPFEHTGLQRIAELVPDAAAALDMQHLFVVQPAADSDEASAEFPGLVHRQDISEQFDDYALTVECSIGSKGISIEARFDGAVISTAKMQRMLQSFAHIAGQLEQAESAPEGTKMSDMDTLSPQDLDSILSVNSGPIPSVERCVHDLILDMVSHQPDATAISAWDGTLNYKQLKQLSGKLSDHLVSLGVRHGTSVGVCMDKSQWAAVSMLAILRAGGVVVPLGVQLPLGRIKLIVDDAKASVVLADQKQTERLAGLGLEMFTVDESLRKRAVVSDVGIPDKWYTRVTEINVNQPAWIVYTSGSTGTPKGVVLTHAGISSSLDSQKKVFGLSKTSRVLQFAAHTFDAAIQEIFTTLSAGGCVCVPSEDERMSDLQHFIIERAVNFLSITPTVAELLTPSQLPNINTVVLLGEPVKPSVLDLWMDHHADILGGYGPTECSIYAIVSAAPFTDRKQANVLGSPLPSCRVWVVHPDDHNKLCPIGAPGELLIEGPQVSQGYLNDAAKTDGAFITDPGFTARYGLGNGHRMYRTGDLVQQNDDGTYTNLGRRDTQVKIRGQRIELGEIEYSVVQSSENIRSAAAVFVNREDRPTIAVAVEVGEGQVGDGVLAPSKTLQKAWEEIRIRLAEVLPQYMIPDFFIPINKLPVNSSGKLDRRAITAVLEDMDDNKLEEYRLTTGARLVPVTTDMEKQLQQLWSQALRRPAESIGANDNFFHLNGDSLAAIQLVAAARAVDIKMTVAQIFQSPVLRDLATHLEQATHSHETRSHHIEGVDQATQAAIKATLPSHFNVEKVLETTEFQSLVLHEHTQGRWLMHATITYNQKVDKQRVHRALQTTVDKNEVIRTVFTQHDRKYYQAILNNFTVPFQEHIAPTDLSTFCKSLVQEDQKKHLELHEPPFKTWFVQGEHKDSLVVRISHAQYDGMSLPIFFQQLQVWGEPDVEVEAEAPRQMSYYINALRAIDTKPAMKFWGDLLQGSSMARLPGASQTSKAMTGSYIVKTVLSPKVEGSGLTVSSYLKAAWAMVLAKATGTSDVVFAHLVSGRSLPIDDIEKVNGPCVNLIPIRVNTAQPQSNILQQVHQQHISALPHEHLGWETIFRQCTNWNTPTDQIPRFSSILQYQNLPEAQKSFGMHGAERSVDYTVVPPNVTDVWVTVEPKGGEMSIVAGYSEEVIASEVVEGLMEDLCEVLKGIET</sequence>
<dbReference type="FunFam" id="1.10.1200.10:FF:000005">
    <property type="entry name" value="Nonribosomal peptide synthetase 1"/>
    <property type="match status" value="1"/>
</dbReference>
<evidence type="ECO:0000256" key="1">
    <source>
        <dbReference type="ARBA" id="ARBA00022450"/>
    </source>
</evidence>
<dbReference type="InterPro" id="IPR020806">
    <property type="entry name" value="PKS_PP-bd"/>
</dbReference>
<dbReference type="FunFam" id="3.30.300.30:FF:000015">
    <property type="entry name" value="Nonribosomal peptide synthase SidD"/>
    <property type="match status" value="1"/>
</dbReference>
<dbReference type="Pfam" id="PF00550">
    <property type="entry name" value="PP-binding"/>
    <property type="match status" value="1"/>
</dbReference>
<dbReference type="InterPro" id="IPR036736">
    <property type="entry name" value="ACP-like_sf"/>
</dbReference>
<accession>W9YY90</accession>